<gene>
    <name evidence="3" type="ORF">MELIAE_LOCUS10609</name>
</gene>
<dbReference type="GO" id="GO:0004771">
    <property type="term" value="F:sterol ester esterase activity"/>
    <property type="evidence" value="ECO:0007669"/>
    <property type="project" value="TreeGrafter"/>
</dbReference>
<name>A0A9P0BBW7_BRAAE</name>
<reference evidence="3" key="1">
    <citation type="submission" date="2021-12" db="EMBL/GenBank/DDBJ databases">
        <authorList>
            <person name="King R."/>
        </authorList>
    </citation>
    <scope>NUCLEOTIDE SEQUENCE</scope>
</reference>
<evidence type="ECO:0000313" key="4">
    <source>
        <dbReference type="Proteomes" id="UP001154078"/>
    </source>
</evidence>
<keyword evidence="4" id="KW-1185">Reference proteome</keyword>
<dbReference type="PANTHER" id="PTHR23025:SF3">
    <property type="entry name" value="HORMONE-SENSITIVE LIPASE"/>
    <property type="match status" value="1"/>
</dbReference>
<dbReference type="Gene3D" id="3.40.50.1820">
    <property type="entry name" value="alpha/beta hydrolase"/>
    <property type="match status" value="2"/>
</dbReference>
<evidence type="ECO:0000313" key="3">
    <source>
        <dbReference type="EMBL" id="CAH0560947.1"/>
    </source>
</evidence>
<accession>A0A9P0BBW7</accession>
<dbReference type="OrthoDB" id="408631at2759"/>
<dbReference type="PANTHER" id="PTHR23025">
    <property type="entry name" value="TRIACYLGLYCEROL LIPASE"/>
    <property type="match status" value="1"/>
</dbReference>
<evidence type="ECO:0000259" key="2">
    <source>
        <dbReference type="Pfam" id="PF07859"/>
    </source>
</evidence>
<dbReference type="InterPro" id="IPR029058">
    <property type="entry name" value="AB_hydrolase_fold"/>
</dbReference>
<feature type="domain" description="Alpha/beta hydrolase fold-3" evidence="2">
    <location>
        <begin position="644"/>
        <end position="706"/>
    </location>
</feature>
<sequence length="741" mass="82670">MTESQNEINTGNGSAVDGNKLNVDVLKDLCTNNADFFAQDSSENGQRLYISFLAIIDVADSIWPKIQRIEEKCAAFDFDENTPGNGYRSFVSIVNRAIESAVQLNSNVILKRSKVLFRKSSVARDVESVSHLITSLDTCLKHLETLLSWSSNGNLFPDEVHSPVELLSHCEDINQYCFYGRSMGFQYCESLRNVLQFIALSMAIFSEAYYGQGSLLSKATSHVMTTTKYLTDPEQRARRIVNISQNADVDFCKAFWFLSESELMNHVPNVVSNSIAVSQIIQLPPEPLTLTVNGREVEVPVPSAHIGNKPVQVRLISYKVRKGMIGQAASTKAEPPSRGLLIHCHGGGFVAQSSKSHESYLRDWAKQLNVPILSIDYSLAPEAPFPRALEEVTYAYCWALKNHELLGSTGEKIVAAGDSAGANLILSMTLKCIHLNIPLPMGIFVAYVPTVVNFIPSPARLLCMMDPLLPFGFMMRCLKAYACPETSKVKADNNSDTESFEEITESDLLELQAHKSPTSETSDTMTYGSLPAEDDVKEINTEEGQKYMTEFLDKYVLGLFGQIKNYIYSDTETDGTKVPTLKHESTCSSTSIDRSLQNKVATLVSNLRGRFSKLLLERKPTGAERFLDVDRQSSMMDEFRFVVPKDPYLSPYFADDDDLKQFPPTRVLTVHLDPCLDDCVMWAKKLKYLGTDVKLDLLNGLPHGFLNFSLLSKEAYEGSKVCIERIRSLLDLDNLPQENGK</sequence>
<dbReference type="Proteomes" id="UP001154078">
    <property type="component" value="Chromosome 7"/>
</dbReference>
<protein>
    <recommendedName>
        <fullName evidence="5">Hormone-sensitive lipase</fullName>
    </recommendedName>
</protein>
<dbReference type="InterPro" id="IPR013094">
    <property type="entry name" value="AB_hydrolase_3"/>
</dbReference>
<feature type="domain" description="Hormone-sensitive lipase N-terminal" evidence="1">
    <location>
        <begin position="23"/>
        <end position="324"/>
    </location>
</feature>
<evidence type="ECO:0008006" key="5">
    <source>
        <dbReference type="Google" id="ProtNLM"/>
    </source>
</evidence>
<dbReference type="GO" id="GO:0004806">
    <property type="term" value="F:triacylglycerol lipase activity"/>
    <property type="evidence" value="ECO:0007669"/>
    <property type="project" value="TreeGrafter"/>
</dbReference>
<proteinExistence type="predicted"/>
<feature type="domain" description="Alpha/beta hydrolase fold-3" evidence="2">
    <location>
        <begin position="341"/>
        <end position="484"/>
    </location>
</feature>
<organism evidence="3 4">
    <name type="scientific">Brassicogethes aeneus</name>
    <name type="common">Rape pollen beetle</name>
    <name type="synonym">Meligethes aeneus</name>
    <dbReference type="NCBI Taxonomy" id="1431903"/>
    <lineage>
        <taxon>Eukaryota</taxon>
        <taxon>Metazoa</taxon>
        <taxon>Ecdysozoa</taxon>
        <taxon>Arthropoda</taxon>
        <taxon>Hexapoda</taxon>
        <taxon>Insecta</taxon>
        <taxon>Pterygota</taxon>
        <taxon>Neoptera</taxon>
        <taxon>Endopterygota</taxon>
        <taxon>Coleoptera</taxon>
        <taxon>Polyphaga</taxon>
        <taxon>Cucujiformia</taxon>
        <taxon>Nitidulidae</taxon>
        <taxon>Meligethinae</taxon>
        <taxon>Brassicogethes</taxon>
    </lineage>
</organism>
<dbReference type="EMBL" id="OV121138">
    <property type="protein sequence ID" value="CAH0560947.1"/>
    <property type="molecule type" value="Genomic_DNA"/>
</dbReference>
<dbReference type="GO" id="GO:0008203">
    <property type="term" value="P:cholesterol metabolic process"/>
    <property type="evidence" value="ECO:0007669"/>
    <property type="project" value="InterPro"/>
</dbReference>
<dbReference type="GO" id="GO:0019433">
    <property type="term" value="P:triglyceride catabolic process"/>
    <property type="evidence" value="ECO:0007669"/>
    <property type="project" value="TreeGrafter"/>
</dbReference>
<dbReference type="Pfam" id="PF07859">
    <property type="entry name" value="Abhydrolase_3"/>
    <property type="match status" value="2"/>
</dbReference>
<evidence type="ECO:0000259" key="1">
    <source>
        <dbReference type="Pfam" id="PF06350"/>
    </source>
</evidence>
<dbReference type="InterPro" id="IPR010468">
    <property type="entry name" value="HSL_N"/>
</dbReference>
<dbReference type="AlphaFoldDB" id="A0A9P0BBW7"/>
<dbReference type="SUPFAM" id="SSF53474">
    <property type="entry name" value="alpha/beta-Hydrolases"/>
    <property type="match status" value="1"/>
</dbReference>
<dbReference type="Pfam" id="PF06350">
    <property type="entry name" value="HSL_N"/>
    <property type="match status" value="1"/>
</dbReference>
<dbReference type="GO" id="GO:0005829">
    <property type="term" value="C:cytosol"/>
    <property type="evidence" value="ECO:0007669"/>
    <property type="project" value="TreeGrafter"/>
</dbReference>